<accession>A0A9N9J2Y5</accession>
<feature type="non-terminal residue" evidence="2">
    <location>
        <position position="235"/>
    </location>
</feature>
<protein>
    <submittedName>
        <fullName evidence="2">23661_t:CDS:1</fullName>
    </submittedName>
</protein>
<keyword evidence="3" id="KW-1185">Reference proteome</keyword>
<sequence>ISVNFILSNDICLNAMTIEVRVNKDFNNLGLGQIGLVLKEYVLRGVTRYVCGSKYPTLNLVYPYIRTLKSKFAPKSENGESFESWINLIYGPEDQDSNDSSISSDNEADIPSAGNRRQWQYAHRRSHRCAYRYLSNVNCSGLLEKARAAIFLSLDELWDKSNEMGLKASILDPRVLKLLSFATVQEREDTEAQIRTELSLLKSQLTNSNNNEEIEKNSVNINEDPQDSLSAELWG</sequence>
<dbReference type="EMBL" id="CAJVPY010017459">
    <property type="protein sequence ID" value="CAG8762089.1"/>
    <property type="molecule type" value="Genomic_DNA"/>
</dbReference>
<evidence type="ECO:0000313" key="2">
    <source>
        <dbReference type="EMBL" id="CAG8762089.1"/>
    </source>
</evidence>
<evidence type="ECO:0000313" key="3">
    <source>
        <dbReference type="Proteomes" id="UP000789405"/>
    </source>
</evidence>
<name>A0A9N9J2Y5_9GLOM</name>
<gene>
    <name evidence="2" type="ORF">DERYTH_LOCUS17914</name>
</gene>
<dbReference type="Proteomes" id="UP000789405">
    <property type="component" value="Unassembled WGS sequence"/>
</dbReference>
<reference evidence="2" key="1">
    <citation type="submission" date="2021-06" db="EMBL/GenBank/DDBJ databases">
        <authorList>
            <person name="Kallberg Y."/>
            <person name="Tangrot J."/>
            <person name="Rosling A."/>
        </authorList>
    </citation>
    <scope>NUCLEOTIDE SEQUENCE</scope>
    <source>
        <strain evidence="2">MA453B</strain>
    </source>
</reference>
<organism evidence="2 3">
    <name type="scientific">Dentiscutata erythropus</name>
    <dbReference type="NCBI Taxonomy" id="1348616"/>
    <lineage>
        <taxon>Eukaryota</taxon>
        <taxon>Fungi</taxon>
        <taxon>Fungi incertae sedis</taxon>
        <taxon>Mucoromycota</taxon>
        <taxon>Glomeromycotina</taxon>
        <taxon>Glomeromycetes</taxon>
        <taxon>Diversisporales</taxon>
        <taxon>Gigasporaceae</taxon>
        <taxon>Dentiscutata</taxon>
    </lineage>
</organism>
<comment type="caution">
    <text evidence="2">The sequence shown here is derived from an EMBL/GenBank/DDBJ whole genome shotgun (WGS) entry which is preliminary data.</text>
</comment>
<feature type="compositionally biased region" description="Low complexity" evidence="1">
    <location>
        <begin position="209"/>
        <end position="223"/>
    </location>
</feature>
<evidence type="ECO:0000256" key="1">
    <source>
        <dbReference type="SAM" id="MobiDB-lite"/>
    </source>
</evidence>
<dbReference type="OrthoDB" id="2434520at2759"/>
<feature type="region of interest" description="Disordered" evidence="1">
    <location>
        <begin position="209"/>
        <end position="235"/>
    </location>
</feature>
<proteinExistence type="predicted"/>
<feature type="non-terminal residue" evidence="2">
    <location>
        <position position="1"/>
    </location>
</feature>
<dbReference type="AlphaFoldDB" id="A0A9N9J2Y5"/>